<dbReference type="EMBL" id="BNAG01000002">
    <property type="protein sequence ID" value="GHE60473.1"/>
    <property type="molecule type" value="Genomic_DNA"/>
</dbReference>
<dbReference type="PRINTS" id="PR00598">
    <property type="entry name" value="HTHMARR"/>
</dbReference>
<dbReference type="Pfam" id="PF12802">
    <property type="entry name" value="MarR_2"/>
    <property type="match status" value="1"/>
</dbReference>
<organism evidence="2 3">
    <name type="scientific">Roseivirga thermotolerans</name>
    <dbReference type="NCBI Taxonomy" id="1758176"/>
    <lineage>
        <taxon>Bacteria</taxon>
        <taxon>Pseudomonadati</taxon>
        <taxon>Bacteroidota</taxon>
        <taxon>Cytophagia</taxon>
        <taxon>Cytophagales</taxon>
        <taxon>Roseivirgaceae</taxon>
        <taxon>Roseivirga</taxon>
    </lineage>
</organism>
<dbReference type="InterPro" id="IPR036390">
    <property type="entry name" value="WH_DNA-bd_sf"/>
</dbReference>
<dbReference type="SUPFAM" id="SSF46785">
    <property type="entry name" value="Winged helix' DNA-binding domain"/>
    <property type="match status" value="1"/>
</dbReference>
<dbReference type="Gene3D" id="1.10.10.10">
    <property type="entry name" value="Winged helix-like DNA-binding domain superfamily/Winged helix DNA-binding domain"/>
    <property type="match status" value="1"/>
</dbReference>
<evidence type="ECO:0000313" key="2">
    <source>
        <dbReference type="EMBL" id="GHE60473.1"/>
    </source>
</evidence>
<evidence type="ECO:0000259" key="1">
    <source>
        <dbReference type="PROSITE" id="PS50995"/>
    </source>
</evidence>
<dbReference type="InterPro" id="IPR000835">
    <property type="entry name" value="HTH_MarR-typ"/>
</dbReference>
<protein>
    <recommendedName>
        <fullName evidence="1">HTH marR-type domain-containing protein</fullName>
    </recommendedName>
</protein>
<dbReference type="RefSeq" id="WP_189629533.1">
    <property type="nucleotide sequence ID" value="NZ_BNAG01000002.1"/>
</dbReference>
<dbReference type="InterPro" id="IPR036388">
    <property type="entry name" value="WH-like_DNA-bd_sf"/>
</dbReference>
<sequence length="155" mass="17998">MEEQLKNGEFLNEQQRLRVNLQYTAAWLGEKISAFLKPYDITQQQFNVLSILDKQFPEPISTKEIRERMIVSNADTSRLVDRLCSKGLIWKRPCPHDGRLVQVFIAESGQKLLQQVNTHMPQLDAEMDNLSEKELLILNQLLNKMRFRVKSSSPA</sequence>
<accession>A0ABQ3I8G4</accession>
<name>A0ABQ3I8G4_9BACT</name>
<dbReference type="SMART" id="SM00347">
    <property type="entry name" value="HTH_MARR"/>
    <property type="match status" value="1"/>
</dbReference>
<keyword evidence="3" id="KW-1185">Reference proteome</keyword>
<comment type="caution">
    <text evidence="2">The sequence shown here is derived from an EMBL/GenBank/DDBJ whole genome shotgun (WGS) entry which is preliminary data.</text>
</comment>
<dbReference type="InterPro" id="IPR039422">
    <property type="entry name" value="MarR/SlyA-like"/>
</dbReference>
<dbReference type="PROSITE" id="PS50995">
    <property type="entry name" value="HTH_MARR_2"/>
    <property type="match status" value="1"/>
</dbReference>
<gene>
    <name evidence="2" type="ORF">GCM10011340_14140</name>
</gene>
<dbReference type="PANTHER" id="PTHR33164">
    <property type="entry name" value="TRANSCRIPTIONAL REGULATOR, MARR FAMILY"/>
    <property type="match status" value="1"/>
</dbReference>
<proteinExistence type="predicted"/>
<evidence type="ECO:0000313" key="3">
    <source>
        <dbReference type="Proteomes" id="UP000658258"/>
    </source>
</evidence>
<dbReference type="PANTHER" id="PTHR33164:SF101">
    <property type="entry name" value="TRANSCRIPTIONAL REPRESSOR MPRA"/>
    <property type="match status" value="1"/>
</dbReference>
<feature type="domain" description="HTH marR-type" evidence="1">
    <location>
        <begin position="14"/>
        <end position="147"/>
    </location>
</feature>
<reference evidence="3" key="1">
    <citation type="journal article" date="2019" name="Int. J. Syst. Evol. Microbiol.">
        <title>The Global Catalogue of Microorganisms (GCM) 10K type strain sequencing project: providing services to taxonomists for standard genome sequencing and annotation.</title>
        <authorList>
            <consortium name="The Broad Institute Genomics Platform"/>
            <consortium name="The Broad Institute Genome Sequencing Center for Infectious Disease"/>
            <person name="Wu L."/>
            <person name="Ma J."/>
        </authorList>
    </citation>
    <scope>NUCLEOTIDE SEQUENCE [LARGE SCALE GENOMIC DNA]</scope>
    <source>
        <strain evidence="3">CGMCC 1.15111</strain>
    </source>
</reference>
<dbReference type="Proteomes" id="UP000658258">
    <property type="component" value="Unassembled WGS sequence"/>
</dbReference>